<evidence type="ECO:0000256" key="5">
    <source>
        <dbReference type="ARBA" id="ARBA00023049"/>
    </source>
</evidence>
<keyword evidence="3 6" id="KW-0378">Hydrolase</keyword>
<keyword evidence="4 6" id="KW-0862">Zinc</keyword>
<dbReference type="GO" id="GO:0006508">
    <property type="term" value="P:proteolysis"/>
    <property type="evidence" value="ECO:0007669"/>
    <property type="project" value="UniProtKB-KW"/>
</dbReference>
<keyword evidence="2 6" id="KW-0479">Metal-binding</keyword>
<dbReference type="InterPro" id="IPR001567">
    <property type="entry name" value="Pept_M3A_M3B_dom"/>
</dbReference>
<name>A0A7S3QJY9_9STRA</name>
<reference evidence="8" key="1">
    <citation type="submission" date="2021-01" db="EMBL/GenBank/DDBJ databases">
        <authorList>
            <person name="Corre E."/>
            <person name="Pelletier E."/>
            <person name="Niang G."/>
            <person name="Scheremetjew M."/>
            <person name="Finn R."/>
            <person name="Kale V."/>
            <person name="Holt S."/>
            <person name="Cochrane G."/>
            <person name="Meng A."/>
            <person name="Brown T."/>
            <person name="Cohen L."/>
        </authorList>
    </citation>
    <scope>NUCLEOTIDE SEQUENCE</scope>
    <source>
        <strain evidence="8">MM31A-1</strain>
    </source>
</reference>
<dbReference type="Gene3D" id="1.10.1370.40">
    <property type="match status" value="2"/>
</dbReference>
<dbReference type="Pfam" id="PF01432">
    <property type="entry name" value="Peptidase_M3"/>
    <property type="match status" value="1"/>
</dbReference>
<accession>A0A7S3QJY9</accession>
<evidence type="ECO:0000256" key="4">
    <source>
        <dbReference type="ARBA" id="ARBA00022833"/>
    </source>
</evidence>
<evidence type="ECO:0000313" key="8">
    <source>
        <dbReference type="EMBL" id="CAE0479153.1"/>
    </source>
</evidence>
<dbReference type="GO" id="GO:0004222">
    <property type="term" value="F:metalloendopeptidase activity"/>
    <property type="evidence" value="ECO:0007669"/>
    <property type="project" value="InterPro"/>
</dbReference>
<comment type="cofactor">
    <cofactor evidence="6">
        <name>Zn(2+)</name>
        <dbReference type="ChEBI" id="CHEBI:29105"/>
    </cofactor>
    <text evidence="6">Binds 1 zinc ion.</text>
</comment>
<sequence length="704" mass="80578">MLSFRRLKLGHVAGGWREAVGNCINEERKSFTTFTTLNPIRCSRTSNHFSSPMLSYPTRHRSGMSSHKIAPSRSLPSENTKRHFFGYFNSSNPITDALMQEEGSKEITRINYANIKADHFVAAVAELQERYDNDLKLLEGMIQEDQSLPYDQVVPKLEEISRPLVILQNIIELYVTVKKDPSLFESAHEANSMVQLSHKYSTIIRDKLLEIERSLDDDKDEEAKRVVAHLLRQQRLNGTYNLNNDDIANDPSAMQDQIKDIEDRLGKVRYKFLKKSALTMEENGQAASPQELLQMMYELVALQQHLAKVLGFESLGAYSLEKHNTIVKDVNEITRLHEEFSKDTVATFSSDEFQSQFLDLVSKESSFVNMKDYLELESVMKGLFDLSKKLFSIEIVEDEKGANGWHRDVRLFHIYEEGVINEEAIGSFYFDPYQRLQKDMGCFAMSIEHIRKPSSKPLIAISMDINPPMWEDSVQTMDVQNVTNLFHEFGHSLQHLLGDVKLGAYSGAQLIEEDASEVISQFMEYWLFEGGMLQSISSHIESGEPLPLEAVNLIQQQRKATKANELLHRLFLGQLEVELNTTFDPHGDDSIISLQRKLAEKYCPHHLPPKGNIDPLIQIFQSNASGRSTQQYRYLFSELISADAFDAFLDNDGQILEDKVLRSRGMEFRKHFLNGGSKRSTIDAFKQFRGRQMNSTALLSRYDL</sequence>
<protein>
    <recommendedName>
        <fullName evidence="7">Peptidase M3A/M3B catalytic domain-containing protein</fullName>
    </recommendedName>
</protein>
<evidence type="ECO:0000256" key="2">
    <source>
        <dbReference type="ARBA" id="ARBA00022723"/>
    </source>
</evidence>
<gene>
    <name evidence="8" type="ORF">CDEB00056_LOCUS24007</name>
</gene>
<evidence type="ECO:0000256" key="3">
    <source>
        <dbReference type="ARBA" id="ARBA00022801"/>
    </source>
</evidence>
<comment type="similarity">
    <text evidence="6">Belongs to the peptidase M3 family.</text>
</comment>
<evidence type="ECO:0000259" key="7">
    <source>
        <dbReference type="Pfam" id="PF01432"/>
    </source>
</evidence>
<dbReference type="SUPFAM" id="SSF55486">
    <property type="entry name" value="Metalloproteases ('zincins'), catalytic domain"/>
    <property type="match status" value="1"/>
</dbReference>
<dbReference type="PANTHER" id="PTHR11804">
    <property type="entry name" value="PROTEASE M3 THIMET OLIGOPEPTIDASE-RELATED"/>
    <property type="match status" value="1"/>
</dbReference>
<dbReference type="InterPro" id="IPR045090">
    <property type="entry name" value="Pept_M3A_M3B"/>
</dbReference>
<dbReference type="GO" id="GO:0046872">
    <property type="term" value="F:metal ion binding"/>
    <property type="evidence" value="ECO:0007669"/>
    <property type="project" value="UniProtKB-UniRule"/>
</dbReference>
<keyword evidence="5 6" id="KW-0482">Metalloprotease</keyword>
<dbReference type="PANTHER" id="PTHR11804:SF83">
    <property type="entry name" value="LD37516P"/>
    <property type="match status" value="1"/>
</dbReference>
<feature type="domain" description="Peptidase M3A/M3B catalytic" evidence="7">
    <location>
        <begin position="269"/>
        <end position="702"/>
    </location>
</feature>
<proteinExistence type="inferred from homology"/>
<evidence type="ECO:0000256" key="1">
    <source>
        <dbReference type="ARBA" id="ARBA00022670"/>
    </source>
</evidence>
<organism evidence="8">
    <name type="scientific">Chaetoceros debilis</name>
    <dbReference type="NCBI Taxonomy" id="122233"/>
    <lineage>
        <taxon>Eukaryota</taxon>
        <taxon>Sar</taxon>
        <taxon>Stramenopiles</taxon>
        <taxon>Ochrophyta</taxon>
        <taxon>Bacillariophyta</taxon>
        <taxon>Coscinodiscophyceae</taxon>
        <taxon>Chaetocerotophycidae</taxon>
        <taxon>Chaetocerotales</taxon>
        <taxon>Chaetocerotaceae</taxon>
        <taxon>Chaetoceros</taxon>
    </lineage>
</organism>
<evidence type="ECO:0000256" key="6">
    <source>
        <dbReference type="RuleBase" id="RU003435"/>
    </source>
</evidence>
<dbReference type="GO" id="GO:0006518">
    <property type="term" value="P:peptide metabolic process"/>
    <property type="evidence" value="ECO:0007669"/>
    <property type="project" value="TreeGrafter"/>
</dbReference>
<keyword evidence="1 6" id="KW-0645">Protease</keyword>
<dbReference type="AlphaFoldDB" id="A0A7S3QJY9"/>
<dbReference type="EMBL" id="HBIO01031317">
    <property type="protein sequence ID" value="CAE0479153.1"/>
    <property type="molecule type" value="Transcribed_RNA"/>
</dbReference>